<evidence type="ECO:0000313" key="3">
    <source>
        <dbReference type="Proteomes" id="UP000824633"/>
    </source>
</evidence>
<gene>
    <name evidence="2" type="ORF">psyc5s11_24980</name>
</gene>
<feature type="transmembrane region" description="Helical" evidence="1">
    <location>
        <begin position="6"/>
        <end position="26"/>
    </location>
</feature>
<keyword evidence="3" id="KW-1185">Reference proteome</keyword>
<dbReference type="EMBL" id="AP024849">
    <property type="protein sequence ID" value="BCZ46431.1"/>
    <property type="molecule type" value="Genomic_DNA"/>
</dbReference>
<sequence length="49" mass="5845">MKPVNLKISILRFSYLLIMIIGVIFGESKLDFINSYNWVYVRMLYHASF</sequence>
<protein>
    <submittedName>
        <fullName evidence="2">Uncharacterized protein</fullName>
    </submittedName>
</protein>
<proteinExistence type="predicted"/>
<evidence type="ECO:0000313" key="2">
    <source>
        <dbReference type="EMBL" id="BCZ46431.1"/>
    </source>
</evidence>
<accession>A0ABM7T532</accession>
<organism evidence="2 3">
    <name type="scientific">Clostridium gelidum</name>
    <dbReference type="NCBI Taxonomy" id="704125"/>
    <lineage>
        <taxon>Bacteria</taxon>
        <taxon>Bacillati</taxon>
        <taxon>Bacillota</taxon>
        <taxon>Clostridia</taxon>
        <taxon>Eubacteriales</taxon>
        <taxon>Clostridiaceae</taxon>
        <taxon>Clostridium</taxon>
    </lineage>
</organism>
<keyword evidence="1" id="KW-0472">Membrane</keyword>
<evidence type="ECO:0000256" key="1">
    <source>
        <dbReference type="SAM" id="Phobius"/>
    </source>
</evidence>
<keyword evidence="1" id="KW-0812">Transmembrane</keyword>
<reference evidence="3" key="1">
    <citation type="submission" date="2021-07" db="EMBL/GenBank/DDBJ databases">
        <title>Complete genome sequencing of a Clostridium isolate.</title>
        <authorList>
            <person name="Ueki A."/>
            <person name="Tonouchi A."/>
        </authorList>
    </citation>
    <scope>NUCLEOTIDE SEQUENCE [LARGE SCALE GENOMIC DNA]</scope>
    <source>
        <strain evidence="3">C5S11</strain>
    </source>
</reference>
<dbReference type="Proteomes" id="UP000824633">
    <property type="component" value="Chromosome"/>
</dbReference>
<name>A0ABM7T532_9CLOT</name>
<keyword evidence="1" id="KW-1133">Transmembrane helix</keyword>